<dbReference type="Gene3D" id="3.30.360.10">
    <property type="entry name" value="Dihydrodipicolinate Reductase, domain 2"/>
    <property type="match status" value="1"/>
</dbReference>
<evidence type="ECO:0000256" key="1">
    <source>
        <dbReference type="ARBA" id="ARBA00023027"/>
    </source>
</evidence>
<evidence type="ECO:0000259" key="3">
    <source>
        <dbReference type="Pfam" id="PF22725"/>
    </source>
</evidence>
<keyword evidence="5" id="KW-1185">Reference proteome</keyword>
<dbReference type="SUPFAM" id="SSF55347">
    <property type="entry name" value="Glyceraldehyde-3-phosphate dehydrogenase-like, C-terminal domain"/>
    <property type="match status" value="1"/>
</dbReference>
<dbReference type="InterPro" id="IPR000683">
    <property type="entry name" value="Gfo/Idh/MocA-like_OxRdtase_N"/>
</dbReference>
<dbReference type="RefSeq" id="WP_354024257.1">
    <property type="nucleotide sequence ID" value="NZ_JBEPSJ010000001.1"/>
</dbReference>
<evidence type="ECO:0000313" key="5">
    <source>
        <dbReference type="Proteomes" id="UP001549257"/>
    </source>
</evidence>
<dbReference type="SUPFAM" id="SSF51735">
    <property type="entry name" value="NAD(P)-binding Rossmann-fold domains"/>
    <property type="match status" value="1"/>
</dbReference>
<evidence type="ECO:0000313" key="4">
    <source>
        <dbReference type="EMBL" id="MET4582108.1"/>
    </source>
</evidence>
<feature type="domain" description="GFO/IDH/MocA-like oxidoreductase" evidence="3">
    <location>
        <begin position="131"/>
        <end position="255"/>
    </location>
</feature>
<dbReference type="InterPro" id="IPR052515">
    <property type="entry name" value="Gfo/Idh/MocA_Oxidoreductase"/>
</dbReference>
<proteinExistence type="predicted"/>
<dbReference type="InterPro" id="IPR055170">
    <property type="entry name" value="GFO_IDH_MocA-like_dom"/>
</dbReference>
<dbReference type="EMBL" id="JBEPSJ010000001">
    <property type="protein sequence ID" value="MET4582108.1"/>
    <property type="molecule type" value="Genomic_DNA"/>
</dbReference>
<evidence type="ECO:0000259" key="2">
    <source>
        <dbReference type="Pfam" id="PF01408"/>
    </source>
</evidence>
<dbReference type="PANTHER" id="PTHR43249:SF1">
    <property type="entry name" value="D-GLUCOSIDE 3-DEHYDROGENASE"/>
    <property type="match status" value="1"/>
</dbReference>
<dbReference type="Pfam" id="PF01408">
    <property type="entry name" value="GFO_IDH_MocA"/>
    <property type="match status" value="1"/>
</dbReference>
<protein>
    <submittedName>
        <fullName evidence="4">UDP-N-acetyl-2-amino-2-deoxyglucuronate dehydrogenase</fullName>
        <ecNumber evidence="4">1.1.1.335</ecNumber>
    </submittedName>
</protein>
<feature type="domain" description="Gfo/Idh/MocA-like oxidoreductase N-terminal" evidence="2">
    <location>
        <begin position="6"/>
        <end position="120"/>
    </location>
</feature>
<dbReference type="EC" id="1.1.1.335" evidence="4"/>
<name>A0ABV2QMJ0_9MICO</name>
<dbReference type="Pfam" id="PF22725">
    <property type="entry name" value="GFO_IDH_MocA_C3"/>
    <property type="match status" value="1"/>
</dbReference>
<sequence length="333" mass="35582">MADVTAAVVGCGDISALHLDALSRLSDVRLVALVDDDPGRLAAAVDAHGVPGYADFVAMLDAENPTVVHVCTPHSEHAWMTLACLERGINVVTEKPLAHTLADGEALALAARRSSAKVGVCFQNRYNPTVAALKAALDSGELGAVVAAHATVVWHRAAAYYLDRPWRGTWSGSGGGLLMNQAIHTVDLVQWLVGDVASVVGGASNRSLRGVIEVEDTADFVLEHADGVRSVVFATLANAANAPVTIDVVTEKATLHLRGDLTIRHDDGRVEVVSDQPARPGERSYWGVSHELLIRDFYAQLDAPGAFWIDPDEALKSLRIVKQVYRQSLEHSV</sequence>
<gene>
    <name evidence="4" type="ORF">ABIE21_001598</name>
</gene>
<accession>A0ABV2QMJ0</accession>
<dbReference type="Gene3D" id="3.40.50.720">
    <property type="entry name" value="NAD(P)-binding Rossmann-like Domain"/>
    <property type="match status" value="1"/>
</dbReference>
<keyword evidence="4" id="KW-0560">Oxidoreductase</keyword>
<dbReference type="Proteomes" id="UP001549257">
    <property type="component" value="Unassembled WGS sequence"/>
</dbReference>
<dbReference type="InterPro" id="IPR036291">
    <property type="entry name" value="NAD(P)-bd_dom_sf"/>
</dbReference>
<comment type="caution">
    <text evidence="4">The sequence shown here is derived from an EMBL/GenBank/DDBJ whole genome shotgun (WGS) entry which is preliminary data.</text>
</comment>
<dbReference type="GO" id="GO:0016491">
    <property type="term" value="F:oxidoreductase activity"/>
    <property type="evidence" value="ECO:0007669"/>
    <property type="project" value="UniProtKB-KW"/>
</dbReference>
<dbReference type="PANTHER" id="PTHR43249">
    <property type="entry name" value="UDP-N-ACETYL-2-AMINO-2-DEOXY-D-GLUCURONATE OXIDASE"/>
    <property type="match status" value="1"/>
</dbReference>
<reference evidence="4 5" key="1">
    <citation type="submission" date="2024-06" db="EMBL/GenBank/DDBJ databases">
        <title>Sorghum-associated microbial communities from plants grown in Nebraska, USA.</title>
        <authorList>
            <person name="Schachtman D."/>
        </authorList>
    </citation>
    <scope>NUCLEOTIDE SEQUENCE [LARGE SCALE GENOMIC DNA]</scope>
    <source>
        <strain evidence="4 5">2857</strain>
    </source>
</reference>
<keyword evidence="1" id="KW-0520">NAD</keyword>
<organism evidence="4 5">
    <name type="scientific">Conyzicola nivalis</name>
    <dbReference type="NCBI Taxonomy" id="1477021"/>
    <lineage>
        <taxon>Bacteria</taxon>
        <taxon>Bacillati</taxon>
        <taxon>Actinomycetota</taxon>
        <taxon>Actinomycetes</taxon>
        <taxon>Micrococcales</taxon>
        <taxon>Microbacteriaceae</taxon>
        <taxon>Conyzicola</taxon>
    </lineage>
</organism>